<dbReference type="InterPro" id="IPR004358">
    <property type="entry name" value="Sig_transdc_His_kin-like_C"/>
</dbReference>
<keyword evidence="11" id="KW-0472">Membrane</keyword>
<dbReference type="InterPro" id="IPR036097">
    <property type="entry name" value="HisK_dim/P_sf"/>
</dbReference>
<keyword evidence="4" id="KW-0808">Transferase</keyword>
<feature type="transmembrane region" description="Helical" evidence="11">
    <location>
        <begin position="181"/>
        <end position="205"/>
    </location>
</feature>
<evidence type="ECO:0000256" key="11">
    <source>
        <dbReference type="SAM" id="Phobius"/>
    </source>
</evidence>
<keyword evidence="5" id="KW-0547">Nucleotide-binding</keyword>
<dbReference type="SMART" id="SM00448">
    <property type="entry name" value="REC"/>
    <property type="match status" value="1"/>
</dbReference>
<dbReference type="SUPFAM" id="SSF47384">
    <property type="entry name" value="Homodimeric domain of signal transducing histidine kinase"/>
    <property type="match status" value="1"/>
</dbReference>
<keyword evidence="3 9" id="KW-0597">Phosphoprotein</keyword>
<evidence type="ECO:0000256" key="2">
    <source>
        <dbReference type="ARBA" id="ARBA00012438"/>
    </source>
</evidence>
<evidence type="ECO:0000256" key="7">
    <source>
        <dbReference type="ARBA" id="ARBA00022840"/>
    </source>
</evidence>
<proteinExistence type="predicted"/>
<dbReference type="Gene3D" id="1.10.287.130">
    <property type="match status" value="1"/>
</dbReference>
<dbReference type="Gene3D" id="3.30.450.20">
    <property type="entry name" value="PAS domain"/>
    <property type="match status" value="1"/>
</dbReference>
<keyword evidence="11" id="KW-1133">Transmembrane helix</keyword>
<dbReference type="InterPro" id="IPR013656">
    <property type="entry name" value="PAS_4"/>
</dbReference>
<keyword evidence="8" id="KW-0902">Two-component regulatory system</keyword>
<evidence type="ECO:0000259" key="13">
    <source>
        <dbReference type="PROSITE" id="PS50110"/>
    </source>
</evidence>
<dbReference type="Pfam" id="PF02518">
    <property type="entry name" value="HATPase_c"/>
    <property type="match status" value="1"/>
</dbReference>
<evidence type="ECO:0000256" key="5">
    <source>
        <dbReference type="ARBA" id="ARBA00022741"/>
    </source>
</evidence>
<gene>
    <name evidence="15" type="ORF">WMW72_22550</name>
</gene>
<comment type="catalytic activity">
    <reaction evidence="1">
        <text>ATP + protein L-histidine = ADP + protein N-phospho-L-histidine.</text>
        <dbReference type="EC" id="2.7.13.3"/>
    </reaction>
</comment>
<dbReference type="Pfam" id="PF00512">
    <property type="entry name" value="HisKA"/>
    <property type="match status" value="1"/>
</dbReference>
<dbReference type="CDD" id="cd00082">
    <property type="entry name" value="HisKA"/>
    <property type="match status" value="1"/>
</dbReference>
<dbReference type="InterPro" id="IPR007891">
    <property type="entry name" value="CHASE3"/>
</dbReference>
<evidence type="ECO:0000259" key="14">
    <source>
        <dbReference type="PROSITE" id="PS50112"/>
    </source>
</evidence>
<evidence type="ECO:0000256" key="3">
    <source>
        <dbReference type="ARBA" id="ARBA00022553"/>
    </source>
</evidence>
<dbReference type="Pfam" id="PF05227">
    <property type="entry name" value="CHASE3"/>
    <property type="match status" value="1"/>
</dbReference>
<dbReference type="InterPro" id="IPR036890">
    <property type="entry name" value="HATPase_C_sf"/>
</dbReference>
<evidence type="ECO:0000256" key="6">
    <source>
        <dbReference type="ARBA" id="ARBA00022777"/>
    </source>
</evidence>
<dbReference type="Pfam" id="PF08448">
    <property type="entry name" value="PAS_4"/>
    <property type="match status" value="1"/>
</dbReference>
<dbReference type="NCBIfam" id="TIGR00229">
    <property type="entry name" value="sensory_box"/>
    <property type="match status" value="1"/>
</dbReference>
<dbReference type="Gene3D" id="3.30.565.10">
    <property type="entry name" value="Histidine kinase-like ATPase, C-terminal domain"/>
    <property type="match status" value="1"/>
</dbReference>
<dbReference type="EC" id="2.7.13.3" evidence="2"/>
<dbReference type="PROSITE" id="PS50110">
    <property type="entry name" value="RESPONSE_REGULATORY"/>
    <property type="match status" value="1"/>
</dbReference>
<dbReference type="GO" id="GO:0005524">
    <property type="term" value="F:ATP binding"/>
    <property type="evidence" value="ECO:0007669"/>
    <property type="project" value="UniProtKB-KW"/>
</dbReference>
<keyword evidence="7 15" id="KW-0067">ATP-binding</keyword>
<dbReference type="CDD" id="cd00130">
    <property type="entry name" value="PAS"/>
    <property type="match status" value="1"/>
</dbReference>
<dbReference type="Gene3D" id="3.40.50.2300">
    <property type="match status" value="1"/>
</dbReference>
<dbReference type="Proteomes" id="UP001469365">
    <property type="component" value="Unassembled WGS sequence"/>
</dbReference>
<evidence type="ECO:0000313" key="16">
    <source>
        <dbReference type="Proteomes" id="UP001469365"/>
    </source>
</evidence>
<dbReference type="InterPro" id="IPR003661">
    <property type="entry name" value="HisK_dim/P_dom"/>
</dbReference>
<dbReference type="PANTHER" id="PTHR43547">
    <property type="entry name" value="TWO-COMPONENT HISTIDINE KINASE"/>
    <property type="match status" value="1"/>
</dbReference>
<evidence type="ECO:0000256" key="1">
    <source>
        <dbReference type="ARBA" id="ARBA00000085"/>
    </source>
</evidence>
<dbReference type="InterPro" id="IPR005467">
    <property type="entry name" value="His_kinase_dom"/>
</dbReference>
<dbReference type="PROSITE" id="PS50109">
    <property type="entry name" value="HIS_KIN"/>
    <property type="match status" value="1"/>
</dbReference>
<accession>A0ABU9DR69</accession>
<dbReference type="InterPro" id="IPR011006">
    <property type="entry name" value="CheY-like_superfamily"/>
</dbReference>
<keyword evidence="10" id="KW-0175">Coiled coil</keyword>
<keyword evidence="6" id="KW-0418">Kinase</keyword>
<feature type="coiled-coil region" evidence="10">
    <location>
        <begin position="225"/>
        <end position="259"/>
    </location>
</feature>
<sequence>MKIPRSRTSIIYPIVLVALLALISLTSFIASSNTEEKLNSLVDSVIPVNDLADNLLIDLINMETGLRGYELSGDHAFLEPYSLGKTRLQLDLKRMTEFEEAYPQLQPIMTEKALPFIQNLQSYYESQINLIDSGQREEALRRIQNGKTYMDSFRQIQIELKDEIETIATDARQSARMAERFARLVIGIGGVLALGVGLFSIFVFLRASRAESALRKSEETYRYMAESLEIQNEEIIAQQEEQEATLEKLSEREHELEAISGYQEKLSGSAHLEAFLRDSIPALLETLKLDSAMLVLSRTAWSSDGEAADNESAKQTDAENPLFEPVFSIGYPSKLPAVRESELYGTARRVLQEKRMLESVRQLSAAERGFHQGIEKAVDYYFPLFNDQQESIGFLMLTGYDVSSFEHRMRIAQGLIRQFGLAFMVQQANEARSRQAARLEQLNLQLLQEKLLIQEQRDVIGNILQSTHEGMVMCDSEGRIQFVNPRMLELTGLDSPVGESVLALGREMLADSTSAPQVMSAFEELLNGRLHKFTERFPIETDGEQRRFVELYATRVGEASLQNAQGYLFVIRDRTEEEKIDELKNEFISIVSHELRTPLASVLGFIEILLHRQLTPDKQQKYLQTVYKEAGRLSTLINDFLDLQRMEAGKQEYRLLPLELGGLLHEVVDQWNGKQGHKVHLSTPGREIWVRADADRLMQVAHNLLSNATKYSPQADRVDVSLEESGGTVTLRVQDYGLGIPEDAKDKLFSKFYRVDNSDRRQIGGTGLGLSIVREIVESHQGTITFDSLMGQGSVFTITLSTYQGASADHGILLLEDDENLAKLIQVGLQKMQLKTVHLRSAEEGLLALENSVQAPPKLCIVDIGLEGAKNGWDFIAELYRHPQLHRTPVIVSSAMEPPPEYREKVGETYLRKPFSMEKLLQVAEQLVHRSENRPAYVFPTEDEHLIRSSLARQGIEINSVTHESGHIQIEPKTKPENP</sequence>
<dbReference type="InterPro" id="IPR001789">
    <property type="entry name" value="Sig_transdc_resp-reg_receiver"/>
</dbReference>
<evidence type="ECO:0000256" key="9">
    <source>
        <dbReference type="PROSITE-ProRule" id="PRU00169"/>
    </source>
</evidence>
<keyword evidence="11" id="KW-0812">Transmembrane</keyword>
<evidence type="ECO:0000313" key="15">
    <source>
        <dbReference type="EMBL" id="MEK8130692.1"/>
    </source>
</evidence>
<feature type="modified residue" description="4-aspartylphosphate" evidence="9">
    <location>
        <position position="863"/>
    </location>
</feature>
<evidence type="ECO:0000256" key="10">
    <source>
        <dbReference type="SAM" id="Coils"/>
    </source>
</evidence>
<evidence type="ECO:0000259" key="12">
    <source>
        <dbReference type="PROSITE" id="PS50109"/>
    </source>
</evidence>
<dbReference type="PANTHER" id="PTHR43547:SF2">
    <property type="entry name" value="HYBRID SIGNAL TRANSDUCTION HISTIDINE KINASE C"/>
    <property type="match status" value="1"/>
</dbReference>
<dbReference type="SMART" id="SM00388">
    <property type="entry name" value="HisKA"/>
    <property type="match status" value="1"/>
</dbReference>
<name>A0ABU9DR69_9BACL</name>
<dbReference type="SMART" id="SM00091">
    <property type="entry name" value="PAS"/>
    <property type="match status" value="1"/>
</dbReference>
<evidence type="ECO:0000256" key="8">
    <source>
        <dbReference type="ARBA" id="ARBA00023012"/>
    </source>
</evidence>
<evidence type="ECO:0000256" key="4">
    <source>
        <dbReference type="ARBA" id="ARBA00022679"/>
    </source>
</evidence>
<comment type="caution">
    <text evidence="15">The sequence shown here is derived from an EMBL/GenBank/DDBJ whole genome shotgun (WGS) entry which is preliminary data.</text>
</comment>
<dbReference type="Pfam" id="PF00072">
    <property type="entry name" value="Response_reg"/>
    <property type="match status" value="1"/>
</dbReference>
<dbReference type="InterPro" id="IPR000014">
    <property type="entry name" value="PAS"/>
</dbReference>
<dbReference type="RefSeq" id="WP_341417831.1">
    <property type="nucleotide sequence ID" value="NZ_JBBPCC010000016.1"/>
</dbReference>
<keyword evidence="16" id="KW-1185">Reference proteome</keyword>
<dbReference type="EMBL" id="JBBPCC010000016">
    <property type="protein sequence ID" value="MEK8130692.1"/>
    <property type="molecule type" value="Genomic_DNA"/>
</dbReference>
<feature type="domain" description="Histidine kinase" evidence="12">
    <location>
        <begin position="590"/>
        <end position="804"/>
    </location>
</feature>
<dbReference type="InterPro" id="IPR035965">
    <property type="entry name" value="PAS-like_dom_sf"/>
</dbReference>
<feature type="domain" description="Response regulatory" evidence="13">
    <location>
        <begin position="811"/>
        <end position="928"/>
    </location>
</feature>
<dbReference type="SUPFAM" id="SSF55874">
    <property type="entry name" value="ATPase domain of HSP90 chaperone/DNA topoisomerase II/histidine kinase"/>
    <property type="match status" value="1"/>
</dbReference>
<dbReference type="SUPFAM" id="SSF52172">
    <property type="entry name" value="CheY-like"/>
    <property type="match status" value="1"/>
</dbReference>
<dbReference type="PROSITE" id="PS50112">
    <property type="entry name" value="PAS"/>
    <property type="match status" value="1"/>
</dbReference>
<dbReference type="SMART" id="SM00387">
    <property type="entry name" value="HATPase_c"/>
    <property type="match status" value="1"/>
</dbReference>
<feature type="domain" description="PAS" evidence="14">
    <location>
        <begin position="456"/>
        <end position="493"/>
    </location>
</feature>
<dbReference type="PRINTS" id="PR00344">
    <property type="entry name" value="BCTRLSENSOR"/>
</dbReference>
<protein>
    <recommendedName>
        <fullName evidence="2">histidine kinase</fullName>
        <ecNumber evidence="2">2.7.13.3</ecNumber>
    </recommendedName>
</protein>
<dbReference type="CDD" id="cd00075">
    <property type="entry name" value="HATPase"/>
    <property type="match status" value="1"/>
</dbReference>
<dbReference type="SUPFAM" id="SSF55785">
    <property type="entry name" value="PYP-like sensor domain (PAS domain)"/>
    <property type="match status" value="1"/>
</dbReference>
<organism evidence="15 16">
    <name type="scientific">Paenibacillus filicis</name>
    <dbReference type="NCBI Taxonomy" id="669464"/>
    <lineage>
        <taxon>Bacteria</taxon>
        <taxon>Bacillati</taxon>
        <taxon>Bacillota</taxon>
        <taxon>Bacilli</taxon>
        <taxon>Bacillales</taxon>
        <taxon>Paenibacillaceae</taxon>
        <taxon>Paenibacillus</taxon>
    </lineage>
</organism>
<reference evidence="15 16" key="1">
    <citation type="submission" date="2024-04" db="EMBL/GenBank/DDBJ databases">
        <title>draft genome sequnece of Paenibacillus filicis.</title>
        <authorList>
            <person name="Kim D.-U."/>
        </authorList>
    </citation>
    <scope>NUCLEOTIDE SEQUENCE [LARGE SCALE GENOMIC DNA]</scope>
    <source>
        <strain evidence="15 16">KACC14197</strain>
    </source>
</reference>
<dbReference type="InterPro" id="IPR003594">
    <property type="entry name" value="HATPase_dom"/>
</dbReference>